<evidence type="ECO:0000256" key="1">
    <source>
        <dbReference type="ARBA" id="ARBA00000142"/>
    </source>
</evidence>
<feature type="binding site" evidence="7">
    <location>
        <position position="144"/>
    </location>
    <ligand>
        <name>substrate</name>
    </ligand>
</feature>
<dbReference type="GO" id="GO:0043527">
    <property type="term" value="C:tRNA methyltransferase complex"/>
    <property type="evidence" value="ECO:0007669"/>
    <property type="project" value="TreeGrafter"/>
</dbReference>
<evidence type="ECO:0000256" key="3">
    <source>
        <dbReference type="ARBA" id="ARBA00022603"/>
    </source>
</evidence>
<dbReference type="FunCoup" id="A0A1Y5RNT7">
    <property type="interactions" value="349"/>
</dbReference>
<dbReference type="RefSeq" id="WP_085881770.1">
    <property type="nucleotide sequence ID" value="NZ_FWFR01000001.1"/>
</dbReference>
<dbReference type="PANTHER" id="PTHR23417:SF14">
    <property type="entry name" value="PENTACOTRIPEPTIDE-REPEAT REGION OF PRORP DOMAIN-CONTAINING PROTEIN"/>
    <property type="match status" value="1"/>
</dbReference>
<feature type="compositionally biased region" description="Basic residues" evidence="8">
    <location>
        <begin position="15"/>
        <end position="26"/>
    </location>
</feature>
<comment type="function">
    <text evidence="2 7">Catalyzes the formation of N(7)-methylguanine at position 46 (m7G46) in tRNA.</text>
</comment>
<dbReference type="PROSITE" id="PS51625">
    <property type="entry name" value="SAM_MT_TRMB"/>
    <property type="match status" value="1"/>
</dbReference>
<comment type="catalytic activity">
    <reaction evidence="1 7">
        <text>guanosine(46) in tRNA + S-adenosyl-L-methionine = N(7)-methylguanosine(46) in tRNA + S-adenosyl-L-homocysteine</text>
        <dbReference type="Rhea" id="RHEA:42708"/>
        <dbReference type="Rhea" id="RHEA-COMP:10188"/>
        <dbReference type="Rhea" id="RHEA-COMP:10189"/>
        <dbReference type="ChEBI" id="CHEBI:57856"/>
        <dbReference type="ChEBI" id="CHEBI:59789"/>
        <dbReference type="ChEBI" id="CHEBI:74269"/>
        <dbReference type="ChEBI" id="CHEBI:74480"/>
        <dbReference type="EC" id="2.1.1.33"/>
    </reaction>
</comment>
<dbReference type="InterPro" id="IPR003358">
    <property type="entry name" value="tRNA_(Gua-N-7)_MeTrfase_Trmb"/>
</dbReference>
<dbReference type="AlphaFoldDB" id="A0A1Y5RNT7"/>
<dbReference type="SUPFAM" id="SSF53335">
    <property type="entry name" value="S-adenosyl-L-methionine-dependent methyltransferases"/>
    <property type="match status" value="1"/>
</dbReference>
<comment type="similarity">
    <text evidence="7">Belongs to the class I-like SAM-binding methyltransferase superfamily. TrmB family.</text>
</comment>
<dbReference type="EC" id="2.1.1.33" evidence="7"/>
<feature type="binding site" evidence="7">
    <location>
        <position position="118"/>
    </location>
    <ligand>
        <name>S-adenosyl-L-methionine</name>
        <dbReference type="ChEBI" id="CHEBI:59789"/>
    </ligand>
</feature>
<keyword evidence="5 7" id="KW-0949">S-adenosyl-L-methionine</keyword>
<feature type="binding site" evidence="7">
    <location>
        <position position="66"/>
    </location>
    <ligand>
        <name>S-adenosyl-L-methionine</name>
        <dbReference type="ChEBI" id="CHEBI:59789"/>
    </ligand>
</feature>
<gene>
    <name evidence="7 9" type="primary">trmB</name>
    <name evidence="9" type="ORF">OCH7691_00430</name>
</gene>
<keyword evidence="4 7" id="KW-0808">Transferase</keyword>
<dbReference type="GO" id="GO:0008176">
    <property type="term" value="F:tRNA (guanine(46)-N7)-methyltransferase activity"/>
    <property type="evidence" value="ECO:0007669"/>
    <property type="project" value="UniProtKB-UniRule"/>
</dbReference>
<feature type="binding site" evidence="7">
    <location>
        <position position="140"/>
    </location>
    <ligand>
        <name>S-adenosyl-L-methionine</name>
        <dbReference type="ChEBI" id="CHEBI:59789"/>
    </ligand>
</feature>
<feature type="binding site" evidence="7">
    <location>
        <begin position="214"/>
        <end position="217"/>
    </location>
    <ligand>
        <name>substrate</name>
    </ligand>
</feature>
<reference evidence="9 10" key="1">
    <citation type="submission" date="2017-03" db="EMBL/GenBank/DDBJ databases">
        <authorList>
            <person name="Afonso C.L."/>
            <person name="Miller P.J."/>
            <person name="Scott M.A."/>
            <person name="Spackman E."/>
            <person name="Goraichik I."/>
            <person name="Dimitrov K.M."/>
            <person name="Suarez D.L."/>
            <person name="Swayne D.E."/>
        </authorList>
    </citation>
    <scope>NUCLEOTIDE SEQUENCE [LARGE SCALE GENOMIC DNA]</scope>
    <source>
        <strain evidence="9 10">CECT 7691</strain>
    </source>
</reference>
<dbReference type="InterPro" id="IPR029063">
    <property type="entry name" value="SAM-dependent_MTases_sf"/>
</dbReference>
<keyword evidence="6 7" id="KW-0819">tRNA processing</keyword>
<keyword evidence="10" id="KW-1185">Reference proteome</keyword>
<evidence type="ECO:0000256" key="7">
    <source>
        <dbReference type="HAMAP-Rule" id="MF_01057"/>
    </source>
</evidence>
<dbReference type="PANTHER" id="PTHR23417">
    <property type="entry name" value="3-DEOXY-D-MANNO-OCTULOSONIC-ACID TRANSFERASE/TRNA GUANINE-N 7 - -METHYLTRANSFERASE"/>
    <property type="match status" value="1"/>
</dbReference>
<dbReference type="OrthoDB" id="9802090at2"/>
<dbReference type="Proteomes" id="UP000193200">
    <property type="component" value="Unassembled WGS sequence"/>
</dbReference>
<name>A0A1Y5RNT7_9PROT</name>
<accession>A0A1Y5RNT7</accession>
<evidence type="ECO:0000313" key="10">
    <source>
        <dbReference type="Proteomes" id="UP000193200"/>
    </source>
</evidence>
<evidence type="ECO:0000256" key="5">
    <source>
        <dbReference type="ARBA" id="ARBA00022691"/>
    </source>
</evidence>
<protein>
    <recommendedName>
        <fullName evidence="7">tRNA (guanine-N(7)-)-methyltransferase</fullName>
        <ecNumber evidence="7">2.1.1.33</ecNumber>
    </recommendedName>
    <alternativeName>
        <fullName evidence="7">tRNA (guanine(46)-N(7))-methyltransferase</fullName>
    </alternativeName>
    <alternativeName>
        <fullName evidence="7">tRNA(m7G46)-methyltransferase</fullName>
    </alternativeName>
</protein>
<evidence type="ECO:0000256" key="8">
    <source>
        <dbReference type="SAM" id="MobiDB-lite"/>
    </source>
</evidence>
<dbReference type="Pfam" id="PF02390">
    <property type="entry name" value="Methyltransf_4"/>
    <property type="match status" value="1"/>
</dbReference>
<dbReference type="Gene3D" id="3.40.50.150">
    <property type="entry name" value="Vaccinia Virus protein VP39"/>
    <property type="match status" value="1"/>
</dbReference>
<evidence type="ECO:0000256" key="4">
    <source>
        <dbReference type="ARBA" id="ARBA00022679"/>
    </source>
</evidence>
<dbReference type="InterPro" id="IPR055361">
    <property type="entry name" value="tRNA_methyltr_TrmB_bact"/>
</dbReference>
<proteinExistence type="inferred from homology"/>
<evidence type="ECO:0000256" key="2">
    <source>
        <dbReference type="ARBA" id="ARBA00003015"/>
    </source>
</evidence>
<evidence type="ECO:0000313" key="9">
    <source>
        <dbReference type="EMBL" id="SLN19216.1"/>
    </source>
</evidence>
<comment type="caution">
    <text evidence="7">Lacks conserved residue(s) required for the propagation of feature annotation.</text>
</comment>
<comment type="pathway">
    <text evidence="7">tRNA modification; N(7)-methylguanine-tRNA biosynthesis.</text>
</comment>
<dbReference type="InParanoid" id="A0A1Y5RNT7"/>
<dbReference type="HAMAP" id="MF_01057">
    <property type="entry name" value="tRNA_methyltr_TrmB"/>
    <property type="match status" value="1"/>
</dbReference>
<feature type="binding site" evidence="7">
    <location>
        <position position="91"/>
    </location>
    <ligand>
        <name>S-adenosyl-L-methionine</name>
        <dbReference type="ChEBI" id="CHEBI:59789"/>
    </ligand>
</feature>
<sequence>MADEGRPDVAPARSFGRRRGKPLRPRPQRLVDALLPDLRIALGDAAPGSLDPMSLFPARKRAIWLEIGFGGGEHLAGQAGRHPDCGLLGAEPFLNGVAKLLGAIDEAGLDNIRILDDDARMLLAALRPGSIERAFVLFPDPWPKSRHHRRRLVNRDTLDGLASALAPGAELRLATDHAEYGRWILWHLLDHPAFEWLPEGPGEWRRRPHDWYPTRYEEKALAGGASCLYLRAIRRPESGPRAPEKA</sequence>
<organism evidence="9 10">
    <name type="scientific">Oceanibacterium hippocampi</name>
    <dbReference type="NCBI Taxonomy" id="745714"/>
    <lineage>
        <taxon>Bacteria</taxon>
        <taxon>Pseudomonadati</taxon>
        <taxon>Pseudomonadota</taxon>
        <taxon>Alphaproteobacteria</taxon>
        <taxon>Sneathiellales</taxon>
        <taxon>Sneathiellaceae</taxon>
        <taxon>Oceanibacterium</taxon>
    </lineage>
</organism>
<evidence type="ECO:0000256" key="6">
    <source>
        <dbReference type="ARBA" id="ARBA00022694"/>
    </source>
</evidence>
<feature type="region of interest" description="Disordered" evidence="8">
    <location>
        <begin position="1"/>
        <end position="26"/>
    </location>
</feature>
<keyword evidence="3 7" id="KW-0489">Methyltransferase</keyword>
<dbReference type="UniPathway" id="UPA00989"/>
<dbReference type="EMBL" id="FWFR01000001">
    <property type="protein sequence ID" value="SLN19216.1"/>
    <property type="molecule type" value="Genomic_DNA"/>
</dbReference>
<feature type="binding site" evidence="7">
    <location>
        <position position="176"/>
    </location>
    <ligand>
        <name>substrate</name>
    </ligand>
</feature>